<reference evidence="1" key="1">
    <citation type="submission" date="2023-06" db="EMBL/GenBank/DDBJ databases">
        <title>Genome-scale phylogeny and comparative genomics of the fungal order Sordariales.</title>
        <authorList>
            <consortium name="Lawrence Berkeley National Laboratory"/>
            <person name="Hensen N."/>
            <person name="Bonometti L."/>
            <person name="Westerberg I."/>
            <person name="Brannstrom I.O."/>
            <person name="Guillou S."/>
            <person name="Cros-Aarteil S."/>
            <person name="Calhoun S."/>
            <person name="Haridas S."/>
            <person name="Kuo A."/>
            <person name="Mondo S."/>
            <person name="Pangilinan J."/>
            <person name="Riley R."/>
            <person name="LaButti K."/>
            <person name="Andreopoulos B."/>
            <person name="Lipzen A."/>
            <person name="Chen C."/>
            <person name="Yanf M."/>
            <person name="Daum C."/>
            <person name="Ng V."/>
            <person name="Clum A."/>
            <person name="Steindorff A."/>
            <person name="Ohm R."/>
            <person name="Martin F."/>
            <person name="Silar P."/>
            <person name="Natvig D."/>
            <person name="Lalanne C."/>
            <person name="Gautier V."/>
            <person name="Ament-velasquez S.L."/>
            <person name="Kruys A."/>
            <person name="Hutchinson M.I."/>
            <person name="Powell A.J."/>
            <person name="Barry K."/>
            <person name="Miller A.N."/>
            <person name="Grigoriev I.V."/>
            <person name="Debuchy R."/>
            <person name="Gladieux P."/>
            <person name="Thoren M.H."/>
            <person name="Johannesson H."/>
        </authorList>
    </citation>
    <scope>NUCLEOTIDE SEQUENCE</scope>
    <source>
        <strain evidence="1">SMH2392-1A</strain>
    </source>
</reference>
<dbReference type="EMBL" id="JAUIRO010000002">
    <property type="protein sequence ID" value="KAK0727597.1"/>
    <property type="molecule type" value="Genomic_DNA"/>
</dbReference>
<gene>
    <name evidence="1" type="ORF">B0T26DRAFT_672240</name>
</gene>
<dbReference type="GeneID" id="85322695"/>
<name>A0AA40E776_9PEZI</name>
<keyword evidence="2" id="KW-1185">Reference proteome</keyword>
<proteinExistence type="predicted"/>
<protein>
    <submittedName>
        <fullName evidence="1">Uncharacterized protein</fullName>
    </submittedName>
</protein>
<evidence type="ECO:0000313" key="1">
    <source>
        <dbReference type="EMBL" id="KAK0727597.1"/>
    </source>
</evidence>
<dbReference type="Proteomes" id="UP001172101">
    <property type="component" value="Unassembled WGS sequence"/>
</dbReference>
<evidence type="ECO:0000313" key="2">
    <source>
        <dbReference type="Proteomes" id="UP001172101"/>
    </source>
</evidence>
<organism evidence="1 2">
    <name type="scientific">Lasiosphaeria miniovina</name>
    <dbReference type="NCBI Taxonomy" id="1954250"/>
    <lineage>
        <taxon>Eukaryota</taxon>
        <taxon>Fungi</taxon>
        <taxon>Dikarya</taxon>
        <taxon>Ascomycota</taxon>
        <taxon>Pezizomycotina</taxon>
        <taxon>Sordariomycetes</taxon>
        <taxon>Sordariomycetidae</taxon>
        <taxon>Sordariales</taxon>
        <taxon>Lasiosphaeriaceae</taxon>
        <taxon>Lasiosphaeria</taxon>
    </lineage>
</organism>
<dbReference type="AlphaFoldDB" id="A0AA40E776"/>
<comment type="caution">
    <text evidence="1">The sequence shown here is derived from an EMBL/GenBank/DDBJ whole genome shotgun (WGS) entry which is preliminary data.</text>
</comment>
<accession>A0AA40E776</accession>
<dbReference type="RefSeq" id="XP_060300452.1">
    <property type="nucleotide sequence ID" value="XM_060439425.1"/>
</dbReference>
<sequence>MTTRVEAMQIEYKIEHGAGTDGRSDDLRSWSSRAQLADVIDIESPRQSPERPWLYRFWLYLQSSDLASWGQIRGPFRPTGWVQAGATSRTRRYGTWGADIPNEFEASFLRGWEEENEKLMIWSMRILREDSMVALLDDMNYYRLSALHNDDGKGIGSMADLGPEDARRVAMLVRAAHATQSHLFFACFRGTWAGPRECKVSSQRAKDVTSRYTPTGFEDLDDFAGRESEPGSAHHREEHWAEFVGLGEPFLKEMLGDKYDSLLETTFLYRYGPEENPSRDLASRGAAVAAARRARKVAARSAAANAALGSAPRPVVGEDENITL</sequence>